<dbReference type="AlphaFoldDB" id="A0A1A9WLW4"/>
<evidence type="ECO:0000313" key="3">
    <source>
        <dbReference type="Proteomes" id="UP000091820"/>
    </source>
</evidence>
<organism evidence="2 3">
    <name type="scientific">Glossina brevipalpis</name>
    <dbReference type="NCBI Taxonomy" id="37001"/>
    <lineage>
        <taxon>Eukaryota</taxon>
        <taxon>Metazoa</taxon>
        <taxon>Ecdysozoa</taxon>
        <taxon>Arthropoda</taxon>
        <taxon>Hexapoda</taxon>
        <taxon>Insecta</taxon>
        <taxon>Pterygota</taxon>
        <taxon>Neoptera</taxon>
        <taxon>Endopterygota</taxon>
        <taxon>Diptera</taxon>
        <taxon>Brachycera</taxon>
        <taxon>Muscomorpha</taxon>
        <taxon>Hippoboscoidea</taxon>
        <taxon>Glossinidae</taxon>
        <taxon>Glossina</taxon>
    </lineage>
</organism>
<reference evidence="2" key="2">
    <citation type="submission" date="2020-05" db="UniProtKB">
        <authorList>
            <consortium name="EnsemblMetazoa"/>
        </authorList>
    </citation>
    <scope>IDENTIFICATION</scope>
    <source>
        <strain evidence="2">IAEA</strain>
    </source>
</reference>
<keyword evidence="3" id="KW-1185">Reference proteome</keyword>
<name>A0A1A9WLW4_9MUSC</name>
<evidence type="ECO:0000313" key="2">
    <source>
        <dbReference type="EnsemblMetazoa" id="GBRI024314-PA"/>
    </source>
</evidence>
<protein>
    <submittedName>
        <fullName evidence="2">Uncharacterized protein</fullName>
    </submittedName>
</protein>
<evidence type="ECO:0000256" key="1">
    <source>
        <dbReference type="SAM" id="Phobius"/>
    </source>
</evidence>
<dbReference type="EnsemblMetazoa" id="GBRI024314-RA">
    <property type="protein sequence ID" value="GBRI024314-PA"/>
    <property type="gene ID" value="GBRI024314"/>
</dbReference>
<dbReference type="VEuPathDB" id="VectorBase:GBRI024314"/>
<keyword evidence="1" id="KW-0472">Membrane</keyword>
<keyword evidence="1" id="KW-0812">Transmembrane</keyword>
<proteinExistence type="predicted"/>
<feature type="transmembrane region" description="Helical" evidence="1">
    <location>
        <begin position="26"/>
        <end position="47"/>
    </location>
</feature>
<sequence>MSREIMHNDPPLLSRINSLLNELNKVVVGLILIISEATNVVSSFWFLNASEKSCCFIVFAVDFQI</sequence>
<dbReference type="Proteomes" id="UP000091820">
    <property type="component" value="Unassembled WGS sequence"/>
</dbReference>
<accession>A0A1A9WLW4</accession>
<keyword evidence="1" id="KW-1133">Transmembrane helix</keyword>
<reference evidence="3" key="1">
    <citation type="submission" date="2014-03" db="EMBL/GenBank/DDBJ databases">
        <authorList>
            <person name="Aksoy S."/>
            <person name="Warren W."/>
            <person name="Wilson R.K."/>
        </authorList>
    </citation>
    <scope>NUCLEOTIDE SEQUENCE [LARGE SCALE GENOMIC DNA]</scope>
    <source>
        <strain evidence="3">IAEA</strain>
    </source>
</reference>